<dbReference type="InterPro" id="IPR004875">
    <property type="entry name" value="DDE_SF_endonuclease_dom"/>
</dbReference>
<dbReference type="GeneTree" id="ENSGT00940000154420"/>
<keyword evidence="3" id="KW-1185">Reference proteome</keyword>
<dbReference type="Gene3D" id="1.10.10.60">
    <property type="entry name" value="Homeodomain-like"/>
    <property type="match status" value="1"/>
</dbReference>
<sequence>IHIYFKIRGHASEKKKRKAITLEQKLKLINEHEAGKAVIVIARDHHLSRRILEVIKASALVHCTTITRKRVGPLEEMEQLLVTWMEDQIQKCIPLSLLTIQAKAHTLFSDVKKRFDNPTYKQEFTASHGCGEAESADVEEADKFKEKLHKIIVGENYLPKHVFNVDETGLYWEQMPEQTYIHKEATTMPKFKAIKDRLTLLLGGNVSGYKLKALANISKNTLPVYYQQTNKQIYFSWMTAAIFEDWFMNCIIPEVKEYCIENSIPFKILLIFENAPGHPQYIGDANPNVRGVFLPPNTTSLIQSMDQGTMATFKAVDVTEDKELQTFWKDVQCHTEHSKSMEGDDKRIYEQNLEKSIKSVYCVTRGSLEIELIDVHDSELTSEELIELAEERKRTSTLAQETEGKILFPLPLVGSGVHKMSLTVRLIT</sequence>
<organism evidence="2 3">
    <name type="scientific">Paramormyrops kingsleyae</name>
    <dbReference type="NCBI Taxonomy" id="1676925"/>
    <lineage>
        <taxon>Eukaryota</taxon>
        <taxon>Metazoa</taxon>
        <taxon>Chordata</taxon>
        <taxon>Craniata</taxon>
        <taxon>Vertebrata</taxon>
        <taxon>Euteleostomi</taxon>
        <taxon>Actinopterygii</taxon>
        <taxon>Neopterygii</taxon>
        <taxon>Teleostei</taxon>
        <taxon>Osteoglossocephala</taxon>
        <taxon>Osteoglossomorpha</taxon>
        <taxon>Osteoglossiformes</taxon>
        <taxon>Mormyridae</taxon>
        <taxon>Paramormyrops</taxon>
    </lineage>
</organism>
<feature type="domain" description="DDE-1" evidence="1">
    <location>
        <begin position="212"/>
        <end position="315"/>
    </location>
</feature>
<dbReference type="PANTHER" id="PTHR19303">
    <property type="entry name" value="TRANSPOSON"/>
    <property type="match status" value="1"/>
</dbReference>
<accession>A0A3B3QNZ7</accession>
<evidence type="ECO:0000259" key="1">
    <source>
        <dbReference type="Pfam" id="PF03184"/>
    </source>
</evidence>
<dbReference type="InterPro" id="IPR009057">
    <property type="entry name" value="Homeodomain-like_sf"/>
</dbReference>
<dbReference type="Pfam" id="PF03184">
    <property type="entry name" value="DDE_1"/>
    <property type="match status" value="1"/>
</dbReference>
<dbReference type="Proteomes" id="UP000261540">
    <property type="component" value="Unplaced"/>
</dbReference>
<evidence type="ECO:0000313" key="3">
    <source>
        <dbReference type="Proteomes" id="UP000261540"/>
    </source>
</evidence>
<dbReference type="GO" id="GO:0005634">
    <property type="term" value="C:nucleus"/>
    <property type="evidence" value="ECO:0007669"/>
    <property type="project" value="TreeGrafter"/>
</dbReference>
<name>A0A3B3QNZ7_9TELE</name>
<dbReference type="SUPFAM" id="SSF46689">
    <property type="entry name" value="Homeodomain-like"/>
    <property type="match status" value="1"/>
</dbReference>
<dbReference type="PANTHER" id="PTHR19303:SF26">
    <property type="entry name" value="TIGGER TRANSPOSABLE ELEMENT-DERIVED PROTEIN 1"/>
    <property type="match status" value="1"/>
</dbReference>
<dbReference type="InterPro" id="IPR050863">
    <property type="entry name" value="CenT-Element_Derived"/>
</dbReference>
<dbReference type="GO" id="GO:0003677">
    <property type="term" value="F:DNA binding"/>
    <property type="evidence" value="ECO:0007669"/>
    <property type="project" value="TreeGrafter"/>
</dbReference>
<protein>
    <recommendedName>
        <fullName evidence="1">DDE-1 domain-containing protein</fullName>
    </recommendedName>
</protein>
<dbReference type="AlphaFoldDB" id="A0A3B3QNZ7"/>
<dbReference type="STRING" id="1676925.ENSPKIP00000007559"/>
<proteinExistence type="predicted"/>
<evidence type="ECO:0000313" key="2">
    <source>
        <dbReference type="Ensembl" id="ENSPKIP00000007559.1"/>
    </source>
</evidence>
<reference evidence="2" key="2">
    <citation type="submission" date="2025-09" db="UniProtKB">
        <authorList>
            <consortium name="Ensembl"/>
        </authorList>
    </citation>
    <scope>IDENTIFICATION</scope>
</reference>
<dbReference type="Ensembl" id="ENSPKIT00000031620.1">
    <property type="protein sequence ID" value="ENSPKIP00000007559.1"/>
    <property type="gene ID" value="ENSPKIG00000023401.1"/>
</dbReference>
<reference evidence="2" key="1">
    <citation type="submission" date="2025-08" db="UniProtKB">
        <authorList>
            <consortium name="Ensembl"/>
        </authorList>
    </citation>
    <scope>IDENTIFICATION</scope>
</reference>